<dbReference type="PANTHER" id="PTHR32170:SF3">
    <property type="entry name" value="PROTEASOME ACTIVATOR COMPLEX SUBUNIT 4"/>
    <property type="match status" value="1"/>
</dbReference>
<protein>
    <recommendedName>
        <fullName evidence="14">ARM repeat-containing protein</fullName>
    </recommendedName>
</protein>
<evidence type="ECO:0000256" key="3">
    <source>
        <dbReference type="ARBA" id="ARBA00005739"/>
    </source>
</evidence>
<evidence type="ECO:0000259" key="9">
    <source>
        <dbReference type="Pfam" id="PF11919"/>
    </source>
</evidence>
<keyword evidence="4" id="KW-0963">Cytoplasm</keyword>
<evidence type="ECO:0000259" key="11">
    <source>
        <dbReference type="Pfam" id="PF23096"/>
    </source>
</evidence>
<reference evidence="13" key="1">
    <citation type="submission" date="2024-04" db="EMBL/GenBank/DDBJ databases">
        <authorList>
            <person name="Shaw F."/>
            <person name="Minotto A."/>
        </authorList>
    </citation>
    <scope>NUCLEOTIDE SEQUENCE [LARGE SCALE GENOMIC DNA]</scope>
</reference>
<proteinExistence type="inferred from homology"/>
<dbReference type="Gene3D" id="1.25.10.10">
    <property type="entry name" value="Leucine-rich Repeat Variant"/>
    <property type="match status" value="1"/>
</dbReference>
<dbReference type="InterPro" id="IPR016024">
    <property type="entry name" value="ARM-type_fold"/>
</dbReference>
<gene>
    <name evidence="12" type="ORF">GFSPODELE1_LOCUS1164</name>
</gene>
<evidence type="ECO:0000313" key="13">
    <source>
        <dbReference type="Proteomes" id="UP001497453"/>
    </source>
</evidence>
<evidence type="ECO:0000256" key="2">
    <source>
        <dbReference type="ARBA" id="ARBA00004496"/>
    </source>
</evidence>
<evidence type="ECO:0000256" key="8">
    <source>
        <dbReference type="ARBA" id="ARBA00023242"/>
    </source>
</evidence>
<feature type="domain" description="Proteasome activator complex subunit 4-like HEAT repeat-like" evidence="11">
    <location>
        <begin position="1354"/>
        <end position="1560"/>
    </location>
</feature>
<name>A0ABP1CNT2_9APHY</name>
<dbReference type="EMBL" id="OZ037944">
    <property type="protein sequence ID" value="CAL1696388.1"/>
    <property type="molecule type" value="Genomic_DNA"/>
</dbReference>
<dbReference type="SUPFAM" id="SSF48371">
    <property type="entry name" value="ARM repeat"/>
    <property type="match status" value="1"/>
</dbReference>
<dbReference type="Pfam" id="PF16507">
    <property type="entry name" value="HEAT_PSME4_mid"/>
    <property type="match status" value="1"/>
</dbReference>
<dbReference type="Pfam" id="PF23096">
    <property type="entry name" value="HEAT_PSME4"/>
    <property type="match status" value="1"/>
</dbReference>
<feature type="domain" description="Proteasome activator complex subunit 4 C-terminal" evidence="9">
    <location>
        <begin position="1849"/>
        <end position="1933"/>
    </location>
</feature>
<sequence length="1942" mass="219950">MDIQELTSSLGIDLSQLTSYLQDFPGMDDNEMSVPDSPVDSGEASPQSAFEKQRASLQTYLDSIPYDCESIDYMQDRLEEIVGKIIVCAQTKNWLVLTTWDGMLQCWLLLRYPMSNAIRAKLVRLYYELCLVPGLEPRIVRSWADMISRLLCSKADQRRRLEPSDLQLPWEPLWRVMQKELWPKKRLQESSRNMINILLYVAEHCRRYFPTSEIPNMLSAFIPMVTKDTILTMIPVMTSFLPPTKPQLYLPMFFKLWEAFNSSIIDDRLLELCGELSEEYVAGRFGDAGENGAEYKDVGIWAEAEWTTLIGKVLNSMNVPVGAVKGASTTATHADTMGDRQSLRIRKPFSRYSSLAKILVFSMCLDGPERSDHTTDAGRGFLAGSRAMDSLDKLITSTESYFHPSNSGHWTMALTSFLHRLAVEFCKRWKEEELRSCKTPVTRRLTPAIRRAFVTTLRTPALLAMFAKDPLSSSYAQGSLRLLAMLEPNLVMPELLERAYSGLEVINETHRTTQVMTMLSGVALPLANEKIWLSGQKHIVPLLELCIPGIDLNDPMKTLCASMFIVSIAQHIKIGDLSMHRGAAFAGDVPAEELMDIDHGICLPEGTENGSMLSRDDERALTRETTAAFDDWVTSLFRRVFALYENLPEEGGRRNTTGGKMEEAVIKSIKGTLDVVCLHLSDPLFELVLKLVYDYATTNARSNAVRAFGQLVACLARVKPEKVIAKFLPYCINQIQEELKHGASSIRTTSTHQAVASDTTLHWNMSILRGCLGYGGSALLQYKDQFLDLISLLIDKTKSERGYSGTGRLINRILHTVAGIYPINARFVNTDEWESPEFDRNHNLHWGKLYDPQDVKIEWHVPSPGEIDFVLEVLDKIAAPALDAVEELLQTAGHWDNVARNDFCRYLHAVRSIWSGLPTIYREGAKEMKTPCVDEALEVPGLLVNHLNVAAGFVLEDPNDPRYQKVVAHRTRFGVVVHRAAIALRQQTEGEDHIDAVISVSKAIDVFLLEYAMTRSNFDTMQKTYSATRELSRMWPRQKENSRAVILKRAQLYHSGRVYLESLYRRRSELDDQLLEDLTSLSLSPYTRVRRHAQAVLNNACGYFIRSTRFVIPQLYQSLTRGTDADRMKGALYVLWNKGIASYAISDVKYGGPYLLNLLECQHQEKPSVQKLVGSLVQSILVYITEEAIHTNAFIESVPRIDEAVQSLSAEFTPKLIDENILREAISKLQPRVAERNRQYDLAISGILEIASRPTTHWRYVQFATRFLHGLLKRDSCPSPLLAKFLTEESISPHPTIRSYAQKGVVKMTAHIKIRTYSKTSDEVWLDEWRSPLRETITITDPAQFVQSLTQPIEKNSNNALYIDKLDTGFLAWVPTIKAYRPVTSEQSPIQWEHASLALLQAMSEVFNTGNYFSKLALLLGQESGRNPSNLELRADNIVFMKSISKMFEHRYVNEILLVIEPLLTDLDRYRQRAAAEILAGLLRGSKHWPLPAFNALWSWMGSHMDQIYAQIKPDTLSFLEGLFNEQLSDRDSRRIGPLVGWILSLPLEFHSDSAFSMTKNLTLFNVIVDCSWAQFAPLADQYASTFFENANTGYAEVRTHIATNLAAIVSSQWQPWYPSTDAFLQACDTSLDPLGIRRARYIDRLSEIASRLPVWKEQRYPPPRVSQSQYDKVGLTVLQWIWTASHGPQAPLIFPYVISLLPEVLRMSELNDSSELQKYSSAVLYILSAVPPPAEYVEIIADNFLTAITSSTSWRIRLHALPTFIVFFYRNLMSMSSSVVAKVMDVLLECLSDENVEVREMASKMLSGVVRCSQRQSIIPLKDRFVRLASRTSIPSRKDPKYAESLRTVHSAILGLCALLESFPYSVEPWMPPLTEVLAAHATDPPPISTTIRKCASEFKKTHQDTWHKDQQAFDEDQLQSLSTMLVGTSYWLAPDYLLYS</sequence>
<evidence type="ECO:0000313" key="12">
    <source>
        <dbReference type="EMBL" id="CAL1696388.1"/>
    </source>
</evidence>
<keyword evidence="6" id="KW-0227">DNA damage</keyword>
<keyword evidence="5" id="KW-0677">Repeat</keyword>
<evidence type="ECO:0000256" key="5">
    <source>
        <dbReference type="ARBA" id="ARBA00022737"/>
    </source>
</evidence>
<keyword evidence="13" id="KW-1185">Reference proteome</keyword>
<evidence type="ECO:0000259" key="10">
    <source>
        <dbReference type="Pfam" id="PF16507"/>
    </source>
</evidence>
<evidence type="ECO:0000256" key="7">
    <source>
        <dbReference type="ARBA" id="ARBA00023204"/>
    </source>
</evidence>
<comment type="similarity">
    <text evidence="3">Belongs to the BLM10 family.</text>
</comment>
<evidence type="ECO:0008006" key="14">
    <source>
        <dbReference type="Google" id="ProtNLM"/>
    </source>
</evidence>
<evidence type="ECO:0000256" key="4">
    <source>
        <dbReference type="ARBA" id="ARBA00022490"/>
    </source>
</evidence>
<dbReference type="InterPro" id="IPR035309">
    <property type="entry name" value="PSME4"/>
</dbReference>
<keyword evidence="8" id="KW-0539">Nucleus</keyword>
<dbReference type="InterPro" id="IPR032430">
    <property type="entry name" value="Blm10_mid"/>
</dbReference>
<comment type="subcellular location">
    <subcellularLocation>
        <location evidence="2">Cytoplasm</location>
    </subcellularLocation>
    <subcellularLocation>
        <location evidence="1">Nucleus speckle</location>
    </subcellularLocation>
</comment>
<dbReference type="InterPro" id="IPR021843">
    <property type="entry name" value="PSME4_C"/>
</dbReference>
<keyword evidence="7" id="KW-0234">DNA repair</keyword>
<dbReference type="InterPro" id="IPR055455">
    <property type="entry name" value="HEAT_PSME4"/>
</dbReference>
<evidence type="ECO:0000256" key="1">
    <source>
        <dbReference type="ARBA" id="ARBA00004324"/>
    </source>
</evidence>
<evidence type="ECO:0000256" key="6">
    <source>
        <dbReference type="ARBA" id="ARBA00022763"/>
    </source>
</evidence>
<dbReference type="InterPro" id="IPR011989">
    <property type="entry name" value="ARM-like"/>
</dbReference>
<dbReference type="Pfam" id="PF11919">
    <property type="entry name" value="PSME4_C"/>
    <property type="match status" value="1"/>
</dbReference>
<organism evidence="12 13">
    <name type="scientific">Somion occarium</name>
    <dbReference type="NCBI Taxonomy" id="3059160"/>
    <lineage>
        <taxon>Eukaryota</taxon>
        <taxon>Fungi</taxon>
        <taxon>Dikarya</taxon>
        <taxon>Basidiomycota</taxon>
        <taxon>Agaricomycotina</taxon>
        <taxon>Agaricomycetes</taxon>
        <taxon>Polyporales</taxon>
        <taxon>Cerrenaceae</taxon>
        <taxon>Somion</taxon>
    </lineage>
</organism>
<accession>A0ABP1CNT2</accession>
<dbReference type="PANTHER" id="PTHR32170">
    <property type="entry name" value="PROTEASOME ACTIVATOR COMPLEX SUBUNIT 4"/>
    <property type="match status" value="1"/>
</dbReference>
<feature type="domain" description="Proteasome activator Blm10 middle HEAT repeats region" evidence="10">
    <location>
        <begin position="391"/>
        <end position="920"/>
    </location>
</feature>
<dbReference type="Proteomes" id="UP001497453">
    <property type="component" value="Chromosome 1"/>
</dbReference>